<dbReference type="Proteomes" id="UP001422074">
    <property type="component" value="Unassembled WGS sequence"/>
</dbReference>
<feature type="transmembrane region" description="Helical" evidence="2">
    <location>
        <begin position="35"/>
        <end position="59"/>
    </location>
</feature>
<evidence type="ECO:0000256" key="1">
    <source>
        <dbReference type="SAM" id="MobiDB-lite"/>
    </source>
</evidence>
<accession>A0ABU9WUZ9</accession>
<proteinExistence type="predicted"/>
<dbReference type="Pfam" id="PF18986">
    <property type="entry name" value="DUF5719"/>
    <property type="match status" value="1"/>
</dbReference>
<evidence type="ECO:0000313" key="4">
    <source>
        <dbReference type="Proteomes" id="UP001422074"/>
    </source>
</evidence>
<keyword evidence="2" id="KW-0472">Membrane</keyword>
<feature type="compositionally biased region" description="Basic and acidic residues" evidence="1">
    <location>
        <begin position="1"/>
        <end position="17"/>
    </location>
</feature>
<gene>
    <name evidence="3" type="ORF">ABCQ75_00355</name>
</gene>
<keyword evidence="2" id="KW-0812">Transmembrane</keyword>
<name>A0ABU9WUZ9_9MICC</name>
<evidence type="ECO:0000256" key="2">
    <source>
        <dbReference type="SAM" id="Phobius"/>
    </source>
</evidence>
<comment type="caution">
    <text evidence="3">The sequence shown here is derived from an EMBL/GenBank/DDBJ whole genome shotgun (WGS) entry which is preliminary data.</text>
</comment>
<sequence length="548" mass="53715">MTKPASEHPKGSREARTGRSGTDGSSVGARRRARAAAAATVGGLIVLIGGGLAAAGSALPVPASLTDSGPRMAEVPAGDTVRACRGPAQLLKGTPVDGDAEFSPDSTIAASSVTGAVLSGPTGTVPPLELAAPEGQAIRSVPGSKAPAGSASQPRASVVAGQRATGPLAFTARAEGETAPSAGAFMAFSAGDGDLVGLAAAACTAPANDQWIVGASTLVGRTSVLTLTNSSTTPATVSLEFYGDEVLAQAPPGSRGLQVKPGGSTSLVLSAFVPDQRNLSVRVRSTGGPVAASVQQSTLRGLVPGGVEFLTPAAAPAPSQTVTGLELQDPGAVRRLAAEPGFEDAAPAVQLTVPGAVDAVVQLKVYGRSGPVPLPGGGVVTAKAGTVTEVPLAGLPAGTYSVSATADVSFTAGARVPRGTDGTKVLDFTAPGAAVRLGDSHVVPVGRDGTRALVFGVPEGRAAIRAVPVTEDGRRHAPVSLDVEGGTTAVLEAAEEAGGSPVVAYVVDASGDPAFGTFVLIGRGTSMAEAAFVPPAAGTPALPVSLGY</sequence>
<organism evidence="3 4">
    <name type="scientific">Sinomonas halotolerans</name>
    <dbReference type="NCBI Taxonomy" id="1644133"/>
    <lineage>
        <taxon>Bacteria</taxon>
        <taxon>Bacillati</taxon>
        <taxon>Actinomycetota</taxon>
        <taxon>Actinomycetes</taxon>
        <taxon>Micrococcales</taxon>
        <taxon>Micrococcaceae</taxon>
        <taxon>Sinomonas</taxon>
    </lineage>
</organism>
<dbReference type="EMBL" id="JBDFRB010000001">
    <property type="protein sequence ID" value="MEN2742989.1"/>
    <property type="molecule type" value="Genomic_DNA"/>
</dbReference>
<keyword evidence="4" id="KW-1185">Reference proteome</keyword>
<reference evidence="3 4" key="1">
    <citation type="submission" date="2024-05" db="EMBL/GenBank/DDBJ databases">
        <title>Sinomonas sp. nov., isolated from a waste landfill.</title>
        <authorList>
            <person name="Zhao Y."/>
        </authorList>
    </citation>
    <scope>NUCLEOTIDE SEQUENCE [LARGE SCALE GENOMIC DNA]</scope>
    <source>
        <strain evidence="3 4">CCTCC AB2014300</strain>
    </source>
</reference>
<protein>
    <submittedName>
        <fullName evidence="3">DUF5719 family protein</fullName>
    </submittedName>
</protein>
<dbReference type="InterPro" id="IPR043777">
    <property type="entry name" value="DUF5719"/>
</dbReference>
<dbReference type="RefSeq" id="WP_345882390.1">
    <property type="nucleotide sequence ID" value="NZ_JBDFRB010000001.1"/>
</dbReference>
<feature type="region of interest" description="Disordered" evidence="1">
    <location>
        <begin position="1"/>
        <end position="30"/>
    </location>
</feature>
<evidence type="ECO:0000313" key="3">
    <source>
        <dbReference type="EMBL" id="MEN2742989.1"/>
    </source>
</evidence>
<keyword evidence="2" id="KW-1133">Transmembrane helix</keyword>